<name>A0A6J5M2M8_9CAUD</name>
<reference evidence="1" key="1">
    <citation type="submission" date="2020-04" db="EMBL/GenBank/DDBJ databases">
        <authorList>
            <person name="Chiriac C."/>
            <person name="Salcher M."/>
            <person name="Ghai R."/>
            <person name="Kavagutti S V."/>
        </authorList>
    </citation>
    <scope>NUCLEOTIDE SEQUENCE</scope>
</reference>
<sequence>MMHNFTCSQCQREFSAEELPRRGEICFACHVRTVRLGFTYGQEDFHGPTIAERQRQTVEQAKINGYNAEPVTNWM</sequence>
<dbReference type="EMBL" id="LR796366">
    <property type="protein sequence ID" value="CAB4139803.1"/>
    <property type="molecule type" value="Genomic_DNA"/>
</dbReference>
<gene>
    <name evidence="1" type="ORF">UFOVP355_3</name>
    <name evidence="2" type="ORF">UFOVP677_3</name>
</gene>
<organism evidence="1">
    <name type="scientific">uncultured Caudovirales phage</name>
    <dbReference type="NCBI Taxonomy" id="2100421"/>
    <lineage>
        <taxon>Viruses</taxon>
        <taxon>Duplodnaviria</taxon>
        <taxon>Heunggongvirae</taxon>
        <taxon>Uroviricota</taxon>
        <taxon>Caudoviricetes</taxon>
        <taxon>Peduoviridae</taxon>
        <taxon>Maltschvirus</taxon>
        <taxon>Maltschvirus maltsch</taxon>
    </lineage>
</organism>
<dbReference type="EMBL" id="LR796647">
    <property type="protein sequence ID" value="CAB4156855.1"/>
    <property type="molecule type" value="Genomic_DNA"/>
</dbReference>
<protein>
    <submittedName>
        <fullName evidence="1">Uncharacterized protein</fullName>
    </submittedName>
</protein>
<accession>A0A6J5M2M8</accession>
<evidence type="ECO:0000313" key="1">
    <source>
        <dbReference type="EMBL" id="CAB4139803.1"/>
    </source>
</evidence>
<proteinExistence type="predicted"/>
<evidence type="ECO:0000313" key="2">
    <source>
        <dbReference type="EMBL" id="CAB4156855.1"/>
    </source>
</evidence>